<gene>
    <name evidence="2" type="ORF">ACFOOG_01905</name>
</gene>
<proteinExistence type="predicted"/>
<keyword evidence="2" id="KW-0378">Hydrolase</keyword>
<accession>A0ABV7ZSQ6</accession>
<dbReference type="Pfam" id="PF12146">
    <property type="entry name" value="Hydrolase_4"/>
    <property type="match status" value="1"/>
</dbReference>
<evidence type="ECO:0000259" key="1">
    <source>
        <dbReference type="Pfam" id="PF12146"/>
    </source>
</evidence>
<dbReference type="EMBL" id="JBHRYR010000002">
    <property type="protein sequence ID" value="MFC3851573.1"/>
    <property type="molecule type" value="Genomic_DNA"/>
</dbReference>
<name>A0ABV7ZSQ6_9GAMM</name>
<keyword evidence="3" id="KW-1185">Reference proteome</keyword>
<sequence length="293" mass="32749">MKGFDWQWHSASSATPKGMMVICHGMAEHHRRYGAMAAFLNQHGWHVLTYDHPGHGPQADTLGDLGQDGWAAMNNRLQRVLDYALEQAPALPLWLMGHSMGSFTVLDHACRFSLPAQLKGLILTATDLPPTADTLALRQVSGLLARLYGPTHRSALLQKLTFGRFNRAFKPNRTEHDWVCGDPAVVDAYEADPYCGFPCSVGFWHEFSAVLQRLGRKSHLQNLPKELTCILLAGGRDPVGHFGKGPRQLTQRFRALGYSAELKLYPTLRHEILNEKDNALVWADLQRMAADFT</sequence>
<dbReference type="InterPro" id="IPR051044">
    <property type="entry name" value="MAG_DAG_Lipase"/>
</dbReference>
<dbReference type="Proteomes" id="UP001595617">
    <property type="component" value="Unassembled WGS sequence"/>
</dbReference>
<feature type="domain" description="Serine aminopeptidase S33" evidence="1">
    <location>
        <begin position="15"/>
        <end position="277"/>
    </location>
</feature>
<organism evidence="2 3">
    <name type="scientific">Saccharospirillum mangrovi</name>
    <dbReference type="NCBI Taxonomy" id="2161747"/>
    <lineage>
        <taxon>Bacteria</taxon>
        <taxon>Pseudomonadati</taxon>
        <taxon>Pseudomonadota</taxon>
        <taxon>Gammaproteobacteria</taxon>
        <taxon>Oceanospirillales</taxon>
        <taxon>Saccharospirillaceae</taxon>
        <taxon>Saccharospirillum</taxon>
    </lineage>
</organism>
<dbReference type="SUPFAM" id="SSF53474">
    <property type="entry name" value="alpha/beta-Hydrolases"/>
    <property type="match status" value="1"/>
</dbReference>
<evidence type="ECO:0000313" key="3">
    <source>
        <dbReference type="Proteomes" id="UP001595617"/>
    </source>
</evidence>
<dbReference type="Gene3D" id="3.40.50.1820">
    <property type="entry name" value="alpha/beta hydrolase"/>
    <property type="match status" value="1"/>
</dbReference>
<dbReference type="RefSeq" id="WP_380692768.1">
    <property type="nucleotide sequence ID" value="NZ_JBHRYR010000002.1"/>
</dbReference>
<reference evidence="3" key="1">
    <citation type="journal article" date="2019" name="Int. J. Syst. Evol. Microbiol.">
        <title>The Global Catalogue of Microorganisms (GCM) 10K type strain sequencing project: providing services to taxonomists for standard genome sequencing and annotation.</title>
        <authorList>
            <consortium name="The Broad Institute Genomics Platform"/>
            <consortium name="The Broad Institute Genome Sequencing Center for Infectious Disease"/>
            <person name="Wu L."/>
            <person name="Ma J."/>
        </authorList>
    </citation>
    <scope>NUCLEOTIDE SEQUENCE [LARGE SCALE GENOMIC DNA]</scope>
    <source>
        <strain evidence="3">IBRC 10765</strain>
    </source>
</reference>
<dbReference type="PANTHER" id="PTHR11614">
    <property type="entry name" value="PHOSPHOLIPASE-RELATED"/>
    <property type="match status" value="1"/>
</dbReference>
<evidence type="ECO:0000313" key="2">
    <source>
        <dbReference type="EMBL" id="MFC3851573.1"/>
    </source>
</evidence>
<dbReference type="GO" id="GO:0016787">
    <property type="term" value="F:hydrolase activity"/>
    <property type="evidence" value="ECO:0007669"/>
    <property type="project" value="UniProtKB-KW"/>
</dbReference>
<protein>
    <submittedName>
        <fullName evidence="2">Alpha/beta fold hydrolase</fullName>
    </submittedName>
</protein>
<comment type="caution">
    <text evidence="2">The sequence shown here is derived from an EMBL/GenBank/DDBJ whole genome shotgun (WGS) entry which is preliminary data.</text>
</comment>
<dbReference type="InterPro" id="IPR022742">
    <property type="entry name" value="Hydrolase_4"/>
</dbReference>
<dbReference type="InterPro" id="IPR029058">
    <property type="entry name" value="AB_hydrolase_fold"/>
</dbReference>